<evidence type="ECO:0000313" key="3">
    <source>
        <dbReference type="Proteomes" id="UP001281614"/>
    </source>
</evidence>
<feature type="coiled-coil region" evidence="1">
    <location>
        <begin position="38"/>
        <end position="69"/>
    </location>
</feature>
<keyword evidence="3" id="KW-1185">Reference proteome</keyword>
<evidence type="ECO:0000313" key="2">
    <source>
        <dbReference type="EMBL" id="KAK2742453.1"/>
    </source>
</evidence>
<gene>
    <name evidence="2" type="ORF">CKAH01_18488</name>
</gene>
<dbReference type="AlphaFoldDB" id="A0AAE0D4F7"/>
<protein>
    <submittedName>
        <fullName evidence="2">Uncharacterized protein</fullName>
    </submittedName>
</protein>
<comment type="caution">
    <text evidence="2">The sequence shown here is derived from an EMBL/GenBank/DDBJ whole genome shotgun (WGS) entry which is preliminary data.</text>
</comment>
<organism evidence="2 3">
    <name type="scientific">Colletotrichum kahawae</name>
    <name type="common">Coffee berry disease fungus</name>
    <dbReference type="NCBI Taxonomy" id="34407"/>
    <lineage>
        <taxon>Eukaryota</taxon>
        <taxon>Fungi</taxon>
        <taxon>Dikarya</taxon>
        <taxon>Ascomycota</taxon>
        <taxon>Pezizomycotina</taxon>
        <taxon>Sordariomycetes</taxon>
        <taxon>Hypocreomycetidae</taxon>
        <taxon>Glomerellales</taxon>
        <taxon>Glomerellaceae</taxon>
        <taxon>Colletotrichum</taxon>
        <taxon>Colletotrichum gloeosporioides species complex</taxon>
    </lineage>
</organism>
<keyword evidence="1" id="KW-0175">Coiled coil</keyword>
<accession>A0AAE0D4F7</accession>
<sequence length="89" mass="10503">MARQAQLTQVQQEQMRHLFKLASNIVNAQGYSKVFADQLCLKEKVEEIQNELDATKKKLNDTKENLAATDYELSILRMQREDMFTIRRR</sequence>
<proteinExistence type="predicted"/>
<dbReference type="EMBL" id="VYYT01000331">
    <property type="protein sequence ID" value="KAK2742453.1"/>
    <property type="molecule type" value="Genomic_DNA"/>
</dbReference>
<reference evidence="2" key="1">
    <citation type="submission" date="2023-02" db="EMBL/GenBank/DDBJ databases">
        <title>Colletotrichum kahawae CIFC_Que2 genome sequencing and assembly.</title>
        <authorList>
            <person name="Baroncelli R."/>
        </authorList>
    </citation>
    <scope>NUCLEOTIDE SEQUENCE</scope>
    <source>
        <strain evidence="2">CIFC_Que2</strain>
    </source>
</reference>
<dbReference type="Proteomes" id="UP001281614">
    <property type="component" value="Unassembled WGS sequence"/>
</dbReference>
<name>A0AAE0D4F7_COLKA</name>
<evidence type="ECO:0000256" key="1">
    <source>
        <dbReference type="SAM" id="Coils"/>
    </source>
</evidence>